<organism evidence="2 3">
    <name type="scientific">Saguinus oedipus</name>
    <name type="common">Cotton-top tamarin</name>
    <name type="synonym">Oedipomidas oedipus</name>
    <dbReference type="NCBI Taxonomy" id="9490"/>
    <lineage>
        <taxon>Eukaryota</taxon>
        <taxon>Metazoa</taxon>
        <taxon>Chordata</taxon>
        <taxon>Craniata</taxon>
        <taxon>Vertebrata</taxon>
        <taxon>Euteleostomi</taxon>
        <taxon>Mammalia</taxon>
        <taxon>Eutheria</taxon>
        <taxon>Euarchontoglires</taxon>
        <taxon>Primates</taxon>
        <taxon>Haplorrhini</taxon>
        <taxon>Platyrrhini</taxon>
        <taxon>Cebidae</taxon>
        <taxon>Callitrichinae</taxon>
        <taxon>Saguinus</taxon>
    </lineage>
</organism>
<keyword evidence="3" id="KW-1185">Reference proteome</keyword>
<gene>
    <name evidence="2" type="ORF">P7K49_036864</name>
</gene>
<evidence type="ECO:0000256" key="1">
    <source>
        <dbReference type="SAM" id="MobiDB-lite"/>
    </source>
</evidence>
<dbReference type="Proteomes" id="UP001266305">
    <property type="component" value="Unassembled WGS sequence"/>
</dbReference>
<evidence type="ECO:0000313" key="2">
    <source>
        <dbReference type="EMBL" id="KAK2085564.1"/>
    </source>
</evidence>
<feature type="compositionally biased region" description="Basic residues" evidence="1">
    <location>
        <begin position="54"/>
        <end position="80"/>
    </location>
</feature>
<comment type="caution">
    <text evidence="2">The sequence shown here is derived from an EMBL/GenBank/DDBJ whole genome shotgun (WGS) entry which is preliminary data.</text>
</comment>
<protein>
    <submittedName>
        <fullName evidence="2">Uncharacterized protein</fullName>
    </submittedName>
</protein>
<accession>A0ABQ9TLC5</accession>
<name>A0ABQ9TLC5_SAGOE</name>
<dbReference type="EMBL" id="JASSZA010000021">
    <property type="protein sequence ID" value="KAK2085564.1"/>
    <property type="molecule type" value="Genomic_DNA"/>
</dbReference>
<proteinExistence type="predicted"/>
<feature type="region of interest" description="Disordered" evidence="1">
    <location>
        <begin position="29"/>
        <end position="107"/>
    </location>
</feature>
<evidence type="ECO:0000313" key="3">
    <source>
        <dbReference type="Proteomes" id="UP001266305"/>
    </source>
</evidence>
<sequence>MTAEPSSRTRLYAARQASLSILVAIAAGPQRGHCPGRPSAPLASGGDGSAAGTRRGRTGGRRWRRRHGAFKLRARRRRLPLRTERAPGPQAAARPAPPRAHWPLRPRPASSLAAGLRGRSVLILRRPIPAPEACATPRWGPE</sequence>
<reference evidence="2 3" key="1">
    <citation type="submission" date="2023-05" db="EMBL/GenBank/DDBJ databases">
        <title>B98-5 Cell Line De Novo Hybrid Assembly: An Optical Mapping Approach.</title>
        <authorList>
            <person name="Kananen K."/>
            <person name="Auerbach J.A."/>
            <person name="Kautto E."/>
            <person name="Blachly J.S."/>
        </authorList>
    </citation>
    <scope>NUCLEOTIDE SEQUENCE [LARGE SCALE GENOMIC DNA]</scope>
    <source>
        <strain evidence="2">B95-8</strain>
        <tissue evidence="2">Cell line</tissue>
    </source>
</reference>